<dbReference type="AlphaFoldDB" id="A0A2I0WNR6"/>
<name>A0A2I0WNR6_9ASPA</name>
<evidence type="ECO:0000313" key="2">
    <source>
        <dbReference type="EMBL" id="PKU77310.1"/>
    </source>
</evidence>
<feature type="compositionally biased region" description="Gly residues" evidence="1">
    <location>
        <begin position="161"/>
        <end position="172"/>
    </location>
</feature>
<reference evidence="2 3" key="2">
    <citation type="journal article" date="2017" name="Nature">
        <title>The Apostasia genome and the evolution of orchids.</title>
        <authorList>
            <person name="Zhang G.Q."/>
            <person name="Liu K.W."/>
            <person name="Li Z."/>
            <person name="Lohaus R."/>
            <person name="Hsiao Y.Y."/>
            <person name="Niu S.C."/>
            <person name="Wang J.Y."/>
            <person name="Lin Y.C."/>
            <person name="Xu Q."/>
            <person name="Chen L.J."/>
            <person name="Yoshida K."/>
            <person name="Fujiwara S."/>
            <person name="Wang Z.W."/>
            <person name="Zhang Y.Q."/>
            <person name="Mitsuda N."/>
            <person name="Wang M."/>
            <person name="Liu G.H."/>
            <person name="Pecoraro L."/>
            <person name="Huang H.X."/>
            <person name="Xiao X.J."/>
            <person name="Lin M."/>
            <person name="Wu X.Y."/>
            <person name="Wu W.L."/>
            <person name="Chen Y.Y."/>
            <person name="Chang S.B."/>
            <person name="Sakamoto S."/>
            <person name="Ohme-Takagi M."/>
            <person name="Yagi M."/>
            <person name="Zeng S.J."/>
            <person name="Shen C.Y."/>
            <person name="Yeh C.M."/>
            <person name="Luo Y.B."/>
            <person name="Tsai W.C."/>
            <person name="Van de Peer Y."/>
            <person name="Liu Z.J."/>
        </authorList>
    </citation>
    <scope>NUCLEOTIDE SEQUENCE [LARGE SCALE GENOMIC DNA]</scope>
    <source>
        <tissue evidence="2">The whole plant</tissue>
    </source>
</reference>
<reference evidence="2 3" key="1">
    <citation type="journal article" date="2016" name="Sci. Rep.">
        <title>The Dendrobium catenatum Lindl. genome sequence provides insights into polysaccharide synthase, floral development and adaptive evolution.</title>
        <authorList>
            <person name="Zhang G.Q."/>
            <person name="Xu Q."/>
            <person name="Bian C."/>
            <person name="Tsai W.C."/>
            <person name="Yeh C.M."/>
            <person name="Liu K.W."/>
            <person name="Yoshida K."/>
            <person name="Zhang L.S."/>
            <person name="Chang S.B."/>
            <person name="Chen F."/>
            <person name="Shi Y."/>
            <person name="Su Y.Y."/>
            <person name="Zhang Y.Q."/>
            <person name="Chen L.J."/>
            <person name="Yin Y."/>
            <person name="Lin M."/>
            <person name="Huang H."/>
            <person name="Deng H."/>
            <person name="Wang Z.W."/>
            <person name="Zhu S.L."/>
            <person name="Zhao X."/>
            <person name="Deng C."/>
            <person name="Niu S.C."/>
            <person name="Huang J."/>
            <person name="Wang M."/>
            <person name="Liu G.H."/>
            <person name="Yang H.J."/>
            <person name="Xiao X.J."/>
            <person name="Hsiao Y.Y."/>
            <person name="Wu W.L."/>
            <person name="Chen Y.Y."/>
            <person name="Mitsuda N."/>
            <person name="Ohme-Takagi M."/>
            <person name="Luo Y.B."/>
            <person name="Van de Peer Y."/>
            <person name="Liu Z.J."/>
        </authorList>
    </citation>
    <scope>NUCLEOTIDE SEQUENCE [LARGE SCALE GENOMIC DNA]</scope>
    <source>
        <tissue evidence="2">The whole plant</tissue>
    </source>
</reference>
<evidence type="ECO:0000256" key="1">
    <source>
        <dbReference type="SAM" id="MobiDB-lite"/>
    </source>
</evidence>
<dbReference type="EMBL" id="KZ502519">
    <property type="protein sequence ID" value="PKU77310.1"/>
    <property type="molecule type" value="Genomic_DNA"/>
</dbReference>
<keyword evidence="3" id="KW-1185">Reference proteome</keyword>
<evidence type="ECO:0000313" key="3">
    <source>
        <dbReference type="Proteomes" id="UP000233837"/>
    </source>
</evidence>
<accession>A0A2I0WNR6</accession>
<proteinExistence type="predicted"/>
<dbReference type="Proteomes" id="UP000233837">
    <property type="component" value="Unassembled WGS sequence"/>
</dbReference>
<sequence>MIWDDQKKIGYIIQADTISSRMISLNLRKIVLKIALNRFWLMSIVQSIVLADPAISLTDVIADIEIGLANELKSTRSNSTQAKLKIRFHILMNEVEEGEVMIQPNEDKTEDLREAKENMVDLKAVEVHNSNLGKCKLAKELKSLGPVEPEHRKKRRDGKGNLNGGDGSPLFD</sequence>
<feature type="region of interest" description="Disordered" evidence="1">
    <location>
        <begin position="143"/>
        <end position="172"/>
    </location>
</feature>
<protein>
    <submittedName>
        <fullName evidence="2">Uncharacterized protein</fullName>
    </submittedName>
</protein>
<organism evidence="2 3">
    <name type="scientific">Dendrobium catenatum</name>
    <dbReference type="NCBI Taxonomy" id="906689"/>
    <lineage>
        <taxon>Eukaryota</taxon>
        <taxon>Viridiplantae</taxon>
        <taxon>Streptophyta</taxon>
        <taxon>Embryophyta</taxon>
        <taxon>Tracheophyta</taxon>
        <taxon>Spermatophyta</taxon>
        <taxon>Magnoliopsida</taxon>
        <taxon>Liliopsida</taxon>
        <taxon>Asparagales</taxon>
        <taxon>Orchidaceae</taxon>
        <taxon>Epidendroideae</taxon>
        <taxon>Malaxideae</taxon>
        <taxon>Dendrobiinae</taxon>
        <taxon>Dendrobium</taxon>
    </lineage>
</organism>
<gene>
    <name evidence="2" type="ORF">MA16_Dca016877</name>
</gene>